<dbReference type="Pfam" id="PF00389">
    <property type="entry name" value="2-Hacid_dh"/>
    <property type="match status" value="1"/>
</dbReference>
<dbReference type="Gene3D" id="3.40.50.720">
    <property type="entry name" value="NAD(P)-binding Rossmann-like Domain"/>
    <property type="match status" value="2"/>
</dbReference>
<feature type="domain" description="D-isomer specific 2-hydroxyacid dehydrogenase NAD-binding" evidence="5">
    <location>
        <begin position="110"/>
        <end position="290"/>
    </location>
</feature>
<dbReference type="GO" id="GO:0003714">
    <property type="term" value="F:transcription corepressor activity"/>
    <property type="evidence" value="ECO:0007669"/>
    <property type="project" value="InterPro"/>
</dbReference>
<evidence type="ECO:0008006" key="7">
    <source>
        <dbReference type="Google" id="ProtNLM"/>
    </source>
</evidence>
<reference evidence="6" key="1">
    <citation type="submission" date="2018-05" db="EMBL/GenBank/DDBJ databases">
        <authorList>
            <person name="Lanie J.A."/>
            <person name="Ng W.-L."/>
            <person name="Kazmierczak K.M."/>
            <person name="Andrzejewski T.M."/>
            <person name="Davidsen T.M."/>
            <person name="Wayne K.J."/>
            <person name="Tettelin H."/>
            <person name="Glass J.I."/>
            <person name="Rusch D."/>
            <person name="Podicherti R."/>
            <person name="Tsui H.-C.T."/>
            <person name="Winkler M.E."/>
        </authorList>
    </citation>
    <scope>NUCLEOTIDE SEQUENCE</scope>
</reference>
<keyword evidence="2" id="KW-0560">Oxidoreductase</keyword>
<proteinExistence type="inferred from homology"/>
<evidence type="ECO:0000259" key="5">
    <source>
        <dbReference type="Pfam" id="PF02826"/>
    </source>
</evidence>
<dbReference type="InterPro" id="IPR050418">
    <property type="entry name" value="D-iso_2-hydroxyacid_DH_PdxB"/>
</dbReference>
<dbReference type="InterPro" id="IPR006139">
    <property type="entry name" value="D-isomer_2_OHA_DH_cat_dom"/>
</dbReference>
<evidence type="ECO:0000256" key="1">
    <source>
        <dbReference type="ARBA" id="ARBA00005854"/>
    </source>
</evidence>
<comment type="similarity">
    <text evidence="1">Belongs to the D-isomer specific 2-hydroxyacid dehydrogenase family.</text>
</comment>
<dbReference type="GO" id="GO:0016616">
    <property type="term" value="F:oxidoreductase activity, acting on the CH-OH group of donors, NAD or NADP as acceptor"/>
    <property type="evidence" value="ECO:0007669"/>
    <property type="project" value="InterPro"/>
</dbReference>
<protein>
    <recommendedName>
        <fullName evidence="7">C-terminal binding protein</fullName>
    </recommendedName>
</protein>
<dbReference type="InterPro" id="IPR006140">
    <property type="entry name" value="D-isomer_DH_NAD-bd"/>
</dbReference>
<name>A0A381UWA3_9ZZZZ</name>
<evidence type="ECO:0000313" key="6">
    <source>
        <dbReference type="EMBL" id="SVA31898.1"/>
    </source>
</evidence>
<evidence type="ECO:0000259" key="4">
    <source>
        <dbReference type="Pfam" id="PF00389"/>
    </source>
</evidence>
<feature type="domain" description="D-isomer specific 2-hydroxyacid dehydrogenase catalytic" evidence="4">
    <location>
        <begin position="17"/>
        <end position="321"/>
    </location>
</feature>
<organism evidence="6">
    <name type="scientific">marine metagenome</name>
    <dbReference type="NCBI Taxonomy" id="408172"/>
    <lineage>
        <taxon>unclassified sequences</taxon>
        <taxon>metagenomes</taxon>
        <taxon>ecological metagenomes</taxon>
    </lineage>
</organism>
<dbReference type="SUPFAM" id="SSF51735">
    <property type="entry name" value="NAD(P)-binding Rossmann-fold domains"/>
    <property type="match status" value="1"/>
</dbReference>
<dbReference type="PANTHER" id="PTHR43761:SF1">
    <property type="entry name" value="D-ISOMER SPECIFIC 2-HYDROXYACID DEHYDROGENASE CATALYTIC DOMAIN-CONTAINING PROTEIN-RELATED"/>
    <property type="match status" value="1"/>
</dbReference>
<dbReference type="Pfam" id="PF02826">
    <property type="entry name" value="2-Hacid_dh_C"/>
    <property type="match status" value="1"/>
</dbReference>
<evidence type="ECO:0000256" key="2">
    <source>
        <dbReference type="ARBA" id="ARBA00023002"/>
    </source>
</evidence>
<dbReference type="EMBL" id="UINC01007186">
    <property type="protein sequence ID" value="SVA31898.1"/>
    <property type="molecule type" value="Genomic_DNA"/>
</dbReference>
<accession>A0A381UWA3</accession>
<evidence type="ECO:0000256" key="3">
    <source>
        <dbReference type="ARBA" id="ARBA00023027"/>
    </source>
</evidence>
<dbReference type="GO" id="GO:0051287">
    <property type="term" value="F:NAD binding"/>
    <property type="evidence" value="ECO:0007669"/>
    <property type="project" value="InterPro"/>
</dbReference>
<gene>
    <name evidence="6" type="ORF">METZ01_LOCUS84752</name>
</gene>
<dbReference type="InterPro" id="IPR043322">
    <property type="entry name" value="CtBP"/>
</dbReference>
<dbReference type="AlphaFoldDB" id="A0A381UWA3"/>
<dbReference type="SUPFAM" id="SSF52283">
    <property type="entry name" value="Formate/glycerate dehydrogenase catalytic domain-like"/>
    <property type="match status" value="1"/>
</dbReference>
<sequence length="338" mass="36536">MDKLRVALISGGEPDADLVQKQLQGIEHEFDTFVCKSDGETIEAVKGADVIINQGVPMPRSVIEEIEDAQAVVSFGHGFNHIDHEAATDQSLMVVNTAGFCTEEVSNHAIMLMLACAKKLTILNDLTKAGKWGSDTRTAIMPMAPITDQVLGLVSLGNIGRAVARKAQALGMTVIAYDPYVQPWIAREYRVQLVGSLEELAANSDFVSMHTPLNNQTTKLVGASFFKSMKPSAYFINTCRGGTVDEEALIEALNKKELAGAGLDVFEIEPTAPNNPLFAMDNVMVTPHSAGSSDRSRVASQIQVGQEAARLLKGTWPMSLVNPEVRARIETRPVATRS</sequence>
<dbReference type="CDD" id="cd05299">
    <property type="entry name" value="CtBP_dh"/>
    <property type="match status" value="1"/>
</dbReference>
<keyword evidence="3" id="KW-0520">NAD</keyword>
<dbReference type="FunFam" id="3.40.50.720:FF:000203">
    <property type="entry name" value="D-3-phosphoglycerate dehydrogenase (SerA)"/>
    <property type="match status" value="1"/>
</dbReference>
<dbReference type="InterPro" id="IPR036291">
    <property type="entry name" value="NAD(P)-bd_dom_sf"/>
</dbReference>
<dbReference type="PANTHER" id="PTHR43761">
    <property type="entry name" value="D-ISOMER SPECIFIC 2-HYDROXYACID DEHYDROGENASE FAMILY PROTEIN (AFU_ORTHOLOGUE AFUA_1G13630)"/>
    <property type="match status" value="1"/>
</dbReference>